<dbReference type="InterPro" id="IPR037445">
    <property type="entry name" value="MAGE"/>
</dbReference>
<dbReference type="RefSeq" id="XP_012637939.1">
    <property type="nucleotide sequence ID" value="XM_012782485.3"/>
</dbReference>
<dbReference type="RefSeq" id="XP_012637938.1">
    <property type="nucleotide sequence ID" value="XM_012782484.2"/>
</dbReference>
<feature type="compositionally biased region" description="Polar residues" evidence="1">
    <location>
        <begin position="67"/>
        <end position="99"/>
    </location>
</feature>
<keyword evidence="4" id="KW-1185">Reference proteome</keyword>
<dbReference type="Proteomes" id="UP000694394">
    <property type="component" value="Chromosome X"/>
</dbReference>
<dbReference type="Ensembl" id="ENSMICT00000006389.3">
    <property type="protein sequence ID" value="ENSMICP00000005831.2"/>
    <property type="gene ID" value="ENSMICG00000006392.3"/>
</dbReference>
<dbReference type="GeneTree" id="ENSGT00940000162864"/>
<dbReference type="InterPro" id="IPR041898">
    <property type="entry name" value="MAGE_WH1"/>
</dbReference>
<dbReference type="InterPro" id="IPR041899">
    <property type="entry name" value="MAGE_WH2"/>
</dbReference>
<feature type="compositionally biased region" description="Polar residues" evidence="1">
    <location>
        <begin position="1"/>
        <end position="18"/>
    </location>
</feature>
<dbReference type="FunFam" id="1.10.10.1210:FF:000001">
    <property type="entry name" value="melanoma-associated antigen D1"/>
    <property type="match status" value="1"/>
</dbReference>
<dbReference type="SMART" id="SM01373">
    <property type="entry name" value="MAGE"/>
    <property type="match status" value="1"/>
</dbReference>
<evidence type="ECO:0000313" key="4">
    <source>
        <dbReference type="Proteomes" id="UP000694394"/>
    </source>
</evidence>
<dbReference type="EMBL" id="ABDC03035407">
    <property type="status" value="NOT_ANNOTATED_CDS"/>
    <property type="molecule type" value="Genomic_DNA"/>
</dbReference>
<dbReference type="InterPro" id="IPR002190">
    <property type="entry name" value="MHD_dom"/>
</dbReference>
<dbReference type="PROSITE" id="PS50838">
    <property type="entry name" value="MAGE"/>
    <property type="match status" value="1"/>
</dbReference>
<dbReference type="Gene3D" id="1.10.10.1200">
    <property type="entry name" value="MAGE homology domain, winged helix WH1 motif"/>
    <property type="match status" value="1"/>
</dbReference>
<feature type="region of interest" description="Disordered" evidence="1">
    <location>
        <begin position="1"/>
        <end position="24"/>
    </location>
</feature>
<reference evidence="3" key="2">
    <citation type="submission" date="2025-08" db="UniProtKB">
        <authorList>
            <consortium name="Ensembl"/>
        </authorList>
    </citation>
    <scope>IDENTIFICATION</scope>
</reference>
<proteinExistence type="predicted"/>
<feature type="domain" description="MAGE" evidence="2">
    <location>
        <begin position="114"/>
        <end position="313"/>
    </location>
</feature>
<reference evidence="3" key="1">
    <citation type="submission" date="2016-12" db="EMBL/GenBank/DDBJ databases">
        <title>Mouse lemur reference genome and diversity panel.</title>
        <authorList>
            <person name="Harris R."/>
            <person name="Larsen P."/>
            <person name="Liu Y."/>
            <person name="Hughes D.S."/>
            <person name="Murali S."/>
            <person name="Raveendran M."/>
            <person name="Korchina V."/>
            <person name="Wang M."/>
            <person name="Jhangiani S."/>
            <person name="Bandaranaike D."/>
            <person name="Bellair M."/>
            <person name="Blankenburg K."/>
            <person name="Chao H."/>
            <person name="Dahdouli M."/>
            <person name="Dinh H."/>
            <person name="Doddapaneni H."/>
            <person name="English A."/>
            <person name="Firestine M."/>
            <person name="Gnanaolivu R."/>
            <person name="Gross S."/>
            <person name="Hernandez B."/>
            <person name="Javaid M."/>
            <person name="Jayaseelan J."/>
            <person name="Jones J."/>
            <person name="Khan Z."/>
            <person name="Kovar C."/>
            <person name="Kurapati P."/>
            <person name="Le B."/>
            <person name="Lee S."/>
            <person name="Li M."/>
            <person name="Mathew T."/>
            <person name="Narasimhan A."/>
            <person name="Ngo D."/>
            <person name="Nguyen L."/>
            <person name="Okwuonu G."/>
            <person name="Ongeri F."/>
            <person name="Osuji N."/>
            <person name="Pu L.-L."/>
            <person name="Puazo M."/>
            <person name="Quiroz J."/>
            <person name="Raj R."/>
            <person name="Rajbhandari K."/>
            <person name="Reid J.G."/>
            <person name="Santibanez J."/>
            <person name="Sexton D."/>
            <person name="Skinner E."/>
            <person name="Vee V."/>
            <person name="Weissenberger G."/>
            <person name="Wu Y."/>
            <person name="Xin Y."/>
            <person name="Han Y."/>
            <person name="Campbell C."/>
            <person name="Brown A."/>
            <person name="Sullivan B."/>
            <person name="Shelton J."/>
            <person name="Brown S."/>
            <person name="Dudchenko O."/>
            <person name="Machol I."/>
            <person name="Durand N."/>
            <person name="Shamim M."/>
            <person name="Lieberman A."/>
            <person name="Muzny D.M."/>
            <person name="Richards S."/>
            <person name="Yoder A."/>
            <person name="Worley K.C."/>
            <person name="Rogers J."/>
            <person name="Gibbs R.A."/>
        </authorList>
    </citation>
    <scope>NUCLEOTIDE SEQUENCE [LARGE SCALE GENOMIC DNA]</scope>
</reference>
<dbReference type="GeneID" id="105881042"/>
<feature type="region of interest" description="Disordered" evidence="1">
    <location>
        <begin position="57"/>
        <end position="99"/>
    </location>
</feature>
<dbReference type="Pfam" id="PF01454">
    <property type="entry name" value="MAGE"/>
    <property type="match status" value="1"/>
</dbReference>
<name>A0A8B7HKC9_MICMU</name>
<dbReference type="AlphaFoldDB" id="A0A8B7HKC9"/>
<evidence type="ECO:0000313" key="3">
    <source>
        <dbReference type="Ensembl" id="ENSMICP00000005831.2"/>
    </source>
</evidence>
<dbReference type="InterPro" id="IPR021072">
    <property type="entry name" value="MAGE_N"/>
</dbReference>
<dbReference type="KEGG" id="mmur:105881042"/>
<dbReference type="GO" id="GO:0005634">
    <property type="term" value="C:nucleus"/>
    <property type="evidence" value="ECO:0007669"/>
    <property type="project" value="TreeGrafter"/>
</dbReference>
<dbReference type="Gene3D" id="1.10.10.1210">
    <property type="entry name" value="MAGE homology domain, winged helix WH2 motif"/>
    <property type="match status" value="1"/>
</dbReference>
<dbReference type="OrthoDB" id="205198at2759"/>
<dbReference type="FunFam" id="1.10.10.1200:FF:000007">
    <property type="entry name" value="Melanoma-associated antigen C2"/>
    <property type="match status" value="1"/>
</dbReference>
<gene>
    <name evidence="3" type="primary">LOC105881042</name>
</gene>
<sequence length="337" mass="37424">MMPLSQKSQPGKNEQGLQAQKEAQGLVGAQVPAAEKVSSTASSSSALIPSTLEAVSAVGTPDAPKSPQKTCSSSTTMKATPWSQPEEGSSSQEKNDPSTSQFLPYPECLFSNMLEKKVAELVKFLSVKYTTKEPVTEAEMLKNVIKEYKDHFPGIFMKACECMEMVFGIEVKKVDPISRSYVLTKMLDLTYDGRLSDDEGIPKTGLLILILGVIFMEGNRAPEEKIWKVLNMIGVYAEGKDFIYGECRKLITKDLVQEKYLEYRQVPNSDPPSYEFLWGPRAHAETSKKKVLEFFSKVSGSEATAFTSLYKEALRDEEERAQAKIANKAKFSSFCPE</sequence>
<dbReference type="GO" id="GO:0000122">
    <property type="term" value="P:negative regulation of transcription by RNA polymerase II"/>
    <property type="evidence" value="ECO:0007669"/>
    <property type="project" value="TreeGrafter"/>
</dbReference>
<dbReference type="PANTHER" id="PTHR11736">
    <property type="entry name" value="MELANOMA-ASSOCIATED ANTIGEN MAGE ANTIGEN"/>
    <property type="match status" value="1"/>
</dbReference>
<protein>
    <recommendedName>
        <fullName evidence="2">MAGE domain-containing protein</fullName>
    </recommendedName>
</protein>
<dbReference type="PANTHER" id="PTHR11736:SF85">
    <property type="entry name" value="MAGE DOMAIN-CONTAINING PROTEIN MAGEA13P-RELATED"/>
    <property type="match status" value="1"/>
</dbReference>
<evidence type="ECO:0000259" key="2">
    <source>
        <dbReference type="PROSITE" id="PS50838"/>
    </source>
</evidence>
<dbReference type="SMART" id="SM01392">
    <property type="entry name" value="MAGE_N"/>
    <property type="match status" value="1"/>
</dbReference>
<accession>A0A8B7HKC9</accession>
<evidence type="ECO:0000256" key="1">
    <source>
        <dbReference type="SAM" id="MobiDB-lite"/>
    </source>
</evidence>
<dbReference type="Pfam" id="PF12440">
    <property type="entry name" value="MAGE_N"/>
    <property type="match status" value="1"/>
</dbReference>
<reference evidence="3" key="3">
    <citation type="submission" date="2025-09" db="UniProtKB">
        <authorList>
            <consortium name="Ensembl"/>
        </authorList>
    </citation>
    <scope>IDENTIFICATION</scope>
</reference>
<organism evidence="3 4">
    <name type="scientific">Microcebus murinus</name>
    <name type="common">Gray mouse lemur</name>
    <name type="synonym">Lemur murinus</name>
    <dbReference type="NCBI Taxonomy" id="30608"/>
    <lineage>
        <taxon>Eukaryota</taxon>
        <taxon>Metazoa</taxon>
        <taxon>Chordata</taxon>
        <taxon>Craniata</taxon>
        <taxon>Vertebrata</taxon>
        <taxon>Euteleostomi</taxon>
        <taxon>Mammalia</taxon>
        <taxon>Eutheria</taxon>
        <taxon>Euarchontoglires</taxon>
        <taxon>Primates</taxon>
        <taxon>Strepsirrhini</taxon>
        <taxon>Lemuriformes</taxon>
        <taxon>Cheirogaleidae</taxon>
        <taxon>Microcebus</taxon>
    </lineage>
</organism>
<dbReference type="RefSeq" id="XP_012637940.1">
    <property type="nucleotide sequence ID" value="XM_012782486.2"/>
</dbReference>